<evidence type="ECO:0000313" key="3">
    <source>
        <dbReference type="Proteomes" id="UP000549499"/>
    </source>
</evidence>
<dbReference type="EMBL" id="VYZB01000026">
    <property type="protein sequence ID" value="NWS66827.1"/>
    <property type="molecule type" value="Genomic_DNA"/>
</dbReference>
<dbReference type="Proteomes" id="UP000549499">
    <property type="component" value="Unassembled WGS sequence"/>
</dbReference>
<organism evidence="2 3">
    <name type="scientific">Crotophaga sulcirostris</name>
    <name type="common">Groove-billed ani</name>
    <dbReference type="NCBI Taxonomy" id="33598"/>
    <lineage>
        <taxon>Eukaryota</taxon>
        <taxon>Metazoa</taxon>
        <taxon>Chordata</taxon>
        <taxon>Craniata</taxon>
        <taxon>Vertebrata</taxon>
        <taxon>Euteleostomi</taxon>
        <taxon>Archelosauria</taxon>
        <taxon>Archosauria</taxon>
        <taxon>Dinosauria</taxon>
        <taxon>Saurischia</taxon>
        <taxon>Theropoda</taxon>
        <taxon>Coelurosauria</taxon>
        <taxon>Aves</taxon>
        <taxon>Neognathae</taxon>
        <taxon>Neoaves</taxon>
        <taxon>Otidimorphae</taxon>
        <taxon>Cuculiformes</taxon>
        <taxon>Crotophagidae</taxon>
        <taxon>Crotophaga</taxon>
    </lineage>
</organism>
<keyword evidence="3" id="KW-1185">Reference proteome</keyword>
<feature type="non-terminal residue" evidence="2">
    <location>
        <position position="1"/>
    </location>
</feature>
<gene>
    <name evidence="2" type="primary">Cep295_4</name>
    <name evidence="2" type="ORF">CROSUL_R15222</name>
</gene>
<feature type="non-terminal residue" evidence="2">
    <location>
        <position position="136"/>
    </location>
</feature>
<proteinExistence type="predicted"/>
<reference evidence="2 3" key="1">
    <citation type="submission" date="2019-09" db="EMBL/GenBank/DDBJ databases">
        <title>Bird 10,000 Genomes (B10K) Project - Family phase.</title>
        <authorList>
            <person name="Zhang G."/>
        </authorList>
    </citation>
    <scope>NUCLEOTIDE SEQUENCE [LARGE SCALE GENOMIC DNA]</scope>
    <source>
        <strain evidence="2">B10K-DU-003-44</strain>
        <tissue evidence="2">Muscle</tissue>
    </source>
</reference>
<comment type="caution">
    <text evidence="2">The sequence shown here is derived from an EMBL/GenBank/DDBJ whole genome shotgun (WGS) entry which is preliminary data.</text>
</comment>
<name>A0A7K5HBU2_CROSL</name>
<protein>
    <submittedName>
        <fullName evidence="2">CE295 protein</fullName>
    </submittedName>
</protein>
<evidence type="ECO:0000313" key="2">
    <source>
        <dbReference type="EMBL" id="NWS66827.1"/>
    </source>
</evidence>
<dbReference type="OrthoDB" id="9120473at2759"/>
<sequence>MLENKVATENSVLIHPQEQAAKIRMEEERRKWKEQIEQQKQEQLALLKKIEEERARLEADFLKIQMKNCLEEAKKKKQEEEQCQLVQNHSVPSTDQENKVEHETGNTTVSETRSPTEDSHLQMIRDYQQCLLQQNR</sequence>
<feature type="compositionally biased region" description="Polar residues" evidence="1">
    <location>
        <begin position="84"/>
        <end position="95"/>
    </location>
</feature>
<accession>A0A7K5HBU2</accession>
<dbReference type="AlphaFoldDB" id="A0A7K5HBU2"/>
<evidence type="ECO:0000256" key="1">
    <source>
        <dbReference type="SAM" id="MobiDB-lite"/>
    </source>
</evidence>
<feature type="region of interest" description="Disordered" evidence="1">
    <location>
        <begin position="78"/>
        <end position="120"/>
    </location>
</feature>